<comment type="similarity">
    <text evidence="1">Belongs to the FMO family.</text>
</comment>
<gene>
    <name evidence="6" type="ORF">PAC_17351</name>
</gene>
<keyword evidence="5" id="KW-0560">Oxidoreductase</keyword>
<evidence type="ECO:0000256" key="4">
    <source>
        <dbReference type="ARBA" id="ARBA00022857"/>
    </source>
</evidence>
<evidence type="ECO:0008006" key="8">
    <source>
        <dbReference type="Google" id="ProtNLM"/>
    </source>
</evidence>
<dbReference type="InterPro" id="IPR036188">
    <property type="entry name" value="FAD/NAD-bd_sf"/>
</dbReference>
<reference evidence="6 7" key="1">
    <citation type="submission" date="2016-03" db="EMBL/GenBank/DDBJ databases">
        <authorList>
            <person name="Ploux O."/>
        </authorList>
    </citation>
    <scope>NUCLEOTIDE SEQUENCE [LARGE SCALE GENOMIC DNA]</scope>
    <source>
        <strain evidence="6 7">UAMH 11012</strain>
    </source>
</reference>
<dbReference type="SUPFAM" id="SSF51905">
    <property type="entry name" value="FAD/NAD(P)-binding domain"/>
    <property type="match status" value="1"/>
</dbReference>
<evidence type="ECO:0000256" key="2">
    <source>
        <dbReference type="ARBA" id="ARBA00022630"/>
    </source>
</evidence>
<protein>
    <recommendedName>
        <fullName evidence="8">Flavin-containing monooxygenase</fullName>
    </recommendedName>
</protein>
<dbReference type="PRINTS" id="PR00370">
    <property type="entry name" value="FMOXYGENASE"/>
</dbReference>
<organism evidence="6 7">
    <name type="scientific">Phialocephala subalpina</name>
    <dbReference type="NCBI Taxonomy" id="576137"/>
    <lineage>
        <taxon>Eukaryota</taxon>
        <taxon>Fungi</taxon>
        <taxon>Dikarya</taxon>
        <taxon>Ascomycota</taxon>
        <taxon>Pezizomycotina</taxon>
        <taxon>Leotiomycetes</taxon>
        <taxon>Helotiales</taxon>
        <taxon>Mollisiaceae</taxon>
        <taxon>Phialocephala</taxon>
        <taxon>Phialocephala fortinii species complex</taxon>
    </lineage>
</organism>
<evidence type="ECO:0000313" key="7">
    <source>
        <dbReference type="Proteomes" id="UP000184330"/>
    </source>
</evidence>
<accession>A0A1L7XQX2</accession>
<proteinExistence type="inferred from homology"/>
<name>A0A1L7XQX2_9HELO</name>
<dbReference type="InterPro" id="IPR000960">
    <property type="entry name" value="Flavin_mOase"/>
</dbReference>
<keyword evidence="4" id="KW-0521">NADP</keyword>
<dbReference type="PANTHER" id="PTHR23023">
    <property type="entry name" value="DIMETHYLANILINE MONOOXYGENASE"/>
    <property type="match status" value="1"/>
</dbReference>
<keyword evidence="2" id="KW-0285">Flavoprotein</keyword>
<sequence>MDLTSLGDSLNVVPAKPKKWRFTYTLRKKRKPTRVAVIGSGVAGLAAAKYLLAETEGSTGNKWFDVTIFERHSEVAGIWNLTSEWTDKFQTPMYEGLETNVPRTLMTFSDFPYPEDVPLFPTHDRIKEYLERYADDIHDLIRFNSEVMMVTRVAKNYQNKWRVDIENKGGEVEKDFFDAVVVATGTFDKFYSPPEHDFDAWEKENPKTVIHSKQFKRPRDFEGKKVLIIGGGPSYFDIGKRIAPCVKGKLLVSTRKPMLRGQISNPDRHRNISDVKFLNPKLRSISFINDATENNIDIILLCTGYEYQYPFLPRVEIDNEGQRVVDLWEHMFWIPDITLAFVGLPKMSAIFTVIEAQSAYIARVLACRLSTPFKTTMQQLTNEELDRCIAGAADKEAASKKFHHFNNRKDEQYINRLSNMCLDVDVSEQRGKQPPLWDAYFDWTRKNGAAMRTAFFEKEDKHNFTTPESLGFKCKPE</sequence>
<evidence type="ECO:0000256" key="5">
    <source>
        <dbReference type="ARBA" id="ARBA00023002"/>
    </source>
</evidence>
<evidence type="ECO:0000256" key="1">
    <source>
        <dbReference type="ARBA" id="ARBA00009183"/>
    </source>
</evidence>
<dbReference type="Pfam" id="PF00743">
    <property type="entry name" value="FMO-like"/>
    <property type="match status" value="2"/>
</dbReference>
<dbReference type="OrthoDB" id="66881at2759"/>
<dbReference type="AlphaFoldDB" id="A0A1L7XQX2"/>
<evidence type="ECO:0000313" key="6">
    <source>
        <dbReference type="EMBL" id="CZR67452.1"/>
    </source>
</evidence>
<dbReference type="GO" id="GO:0004499">
    <property type="term" value="F:N,N-dimethylaniline monooxygenase activity"/>
    <property type="evidence" value="ECO:0007669"/>
    <property type="project" value="InterPro"/>
</dbReference>
<keyword evidence="7" id="KW-1185">Reference proteome</keyword>
<dbReference type="Proteomes" id="UP000184330">
    <property type="component" value="Unassembled WGS sequence"/>
</dbReference>
<dbReference type="GO" id="GO:0050661">
    <property type="term" value="F:NADP binding"/>
    <property type="evidence" value="ECO:0007669"/>
    <property type="project" value="InterPro"/>
</dbReference>
<evidence type="ECO:0000256" key="3">
    <source>
        <dbReference type="ARBA" id="ARBA00022827"/>
    </source>
</evidence>
<dbReference type="EMBL" id="FJOG01000044">
    <property type="protein sequence ID" value="CZR67452.1"/>
    <property type="molecule type" value="Genomic_DNA"/>
</dbReference>
<dbReference type="InterPro" id="IPR020946">
    <property type="entry name" value="Flavin_mOase-like"/>
</dbReference>
<dbReference type="GO" id="GO:0050660">
    <property type="term" value="F:flavin adenine dinucleotide binding"/>
    <property type="evidence" value="ECO:0007669"/>
    <property type="project" value="InterPro"/>
</dbReference>
<dbReference type="InterPro" id="IPR050346">
    <property type="entry name" value="FMO-like"/>
</dbReference>
<dbReference type="Gene3D" id="3.50.50.60">
    <property type="entry name" value="FAD/NAD(P)-binding domain"/>
    <property type="match status" value="2"/>
</dbReference>
<keyword evidence="3" id="KW-0274">FAD</keyword>